<dbReference type="PANTHER" id="PTHR11579:SF18">
    <property type="entry name" value="PROTEIN-L-ISOASPARTATE O-METHYLTRANSFERASE"/>
    <property type="match status" value="1"/>
</dbReference>
<dbReference type="SUPFAM" id="SSF53335">
    <property type="entry name" value="S-adenosyl-L-methionine-dependent methyltransferases"/>
    <property type="match status" value="1"/>
</dbReference>
<dbReference type="GO" id="GO:0005737">
    <property type="term" value="C:cytoplasm"/>
    <property type="evidence" value="ECO:0007669"/>
    <property type="project" value="TreeGrafter"/>
</dbReference>
<dbReference type="AlphaFoldDB" id="A0A347UJ82"/>
<keyword evidence="4" id="KW-0808">Transferase</keyword>
<evidence type="ECO:0000256" key="2">
    <source>
        <dbReference type="ARBA" id="ARBA00013346"/>
    </source>
</evidence>
<dbReference type="GO" id="GO:0004719">
    <property type="term" value="F:protein-L-isoaspartate (D-aspartate) O-methyltransferase activity"/>
    <property type="evidence" value="ECO:0007669"/>
    <property type="project" value="InterPro"/>
</dbReference>
<dbReference type="Proteomes" id="UP000261704">
    <property type="component" value="Chromosome"/>
</dbReference>
<proteinExistence type="inferred from homology"/>
<dbReference type="EMBL" id="CP032125">
    <property type="protein sequence ID" value="AXX98910.1"/>
    <property type="molecule type" value="Genomic_DNA"/>
</dbReference>
<dbReference type="Gene3D" id="3.40.50.150">
    <property type="entry name" value="Vaccinia Virus protein VP39"/>
    <property type="match status" value="1"/>
</dbReference>
<dbReference type="PANTHER" id="PTHR11579">
    <property type="entry name" value="PROTEIN-L-ISOASPARTATE O-METHYLTRANSFERASE"/>
    <property type="match status" value="1"/>
</dbReference>
<dbReference type="InterPro" id="IPR000682">
    <property type="entry name" value="PCMT"/>
</dbReference>
<accession>A0A347UJ82</accession>
<dbReference type="KEGG" id="pamo:BAR1_13820"/>
<sequence>MSDYSTRRTMMVDTQVRPSDVTKFPIIEAMLDVPREAYVPENKREEAYVSENVALGSARVMLEPRTFAKLLDGLDISPDETVLDIGCGLGYSTAIIARLAEAVVAVEDDAEMAAEAQQLLSSNDVDNAAVIESKLSEGAAKHGPYDVIMIEGGVEIVPAAILAQLKDGGRIGCIFMEDALGVARIGYKIDGEVTWRFAFNASAPVLPGFEAPKGFVL</sequence>
<keyword evidence="5" id="KW-1185">Reference proteome</keyword>
<protein>
    <recommendedName>
        <fullName evidence="2">Protein-L-isoaspartate O-methyltransferase</fullName>
    </recommendedName>
    <alternativeName>
        <fullName evidence="3">Protein L-isoaspartyl methyltransferase</fullName>
    </alternativeName>
</protein>
<dbReference type="CDD" id="cd02440">
    <property type="entry name" value="AdoMet_MTases"/>
    <property type="match status" value="1"/>
</dbReference>
<name>A0A347UJ82_9RHOB</name>
<evidence type="ECO:0000256" key="1">
    <source>
        <dbReference type="ARBA" id="ARBA00005369"/>
    </source>
</evidence>
<comment type="similarity">
    <text evidence="1">Belongs to the methyltransferase superfamily. L-isoaspartyl/D-aspartyl protein methyltransferase family.</text>
</comment>
<evidence type="ECO:0000256" key="3">
    <source>
        <dbReference type="ARBA" id="ARBA00030757"/>
    </source>
</evidence>
<keyword evidence="4" id="KW-0489">Methyltransferase</keyword>
<dbReference type="OrthoDB" id="9798496at2"/>
<evidence type="ECO:0000313" key="5">
    <source>
        <dbReference type="Proteomes" id="UP000261704"/>
    </source>
</evidence>
<organism evidence="4 5">
    <name type="scientific">Profundibacter amoris</name>
    <dbReference type="NCBI Taxonomy" id="2171755"/>
    <lineage>
        <taxon>Bacteria</taxon>
        <taxon>Pseudomonadati</taxon>
        <taxon>Pseudomonadota</taxon>
        <taxon>Alphaproteobacteria</taxon>
        <taxon>Rhodobacterales</taxon>
        <taxon>Paracoccaceae</taxon>
        <taxon>Profundibacter</taxon>
    </lineage>
</organism>
<dbReference type="RefSeq" id="WP_118943564.1">
    <property type="nucleotide sequence ID" value="NZ_CP032125.1"/>
</dbReference>
<dbReference type="GO" id="GO:0032259">
    <property type="term" value="P:methylation"/>
    <property type="evidence" value="ECO:0007669"/>
    <property type="project" value="UniProtKB-KW"/>
</dbReference>
<evidence type="ECO:0000313" key="4">
    <source>
        <dbReference type="EMBL" id="AXX98910.1"/>
    </source>
</evidence>
<dbReference type="InterPro" id="IPR029063">
    <property type="entry name" value="SAM-dependent_MTases_sf"/>
</dbReference>
<gene>
    <name evidence="4" type="ORF">BAR1_13820</name>
</gene>
<reference evidence="4 5" key="1">
    <citation type="submission" date="2018-09" db="EMBL/GenBank/DDBJ databases">
        <title>Profundibacter amoris BAR1 gen. nov., sp. nov., a new member of the Roseobacter clade isolated at Lokis Castle Vent Field on the Arctic Mid-Oceanic Ridge.</title>
        <authorList>
            <person name="Le Moine Bauer S."/>
            <person name="Sjoeberg A.G."/>
            <person name="L'Haridon S."/>
            <person name="Stokke R."/>
            <person name="Roalkvam I."/>
            <person name="Steen I.H."/>
            <person name="Dahle H."/>
        </authorList>
    </citation>
    <scope>NUCLEOTIDE SEQUENCE [LARGE SCALE GENOMIC DNA]</scope>
    <source>
        <strain evidence="4 5">BAR1</strain>
    </source>
</reference>
<dbReference type="Pfam" id="PF01135">
    <property type="entry name" value="PCMT"/>
    <property type="match status" value="1"/>
</dbReference>